<feature type="transmembrane region" description="Helical" evidence="4">
    <location>
        <begin position="44"/>
        <end position="63"/>
    </location>
</feature>
<dbReference type="PANTHER" id="PTHR23534:SF1">
    <property type="entry name" value="MAJOR FACILITATOR SUPERFAMILY PROTEIN"/>
    <property type="match status" value="1"/>
</dbReference>
<feature type="transmembrane region" description="Helical" evidence="4">
    <location>
        <begin position="209"/>
        <end position="230"/>
    </location>
</feature>
<feature type="transmembrane region" description="Helical" evidence="4">
    <location>
        <begin position="274"/>
        <end position="293"/>
    </location>
</feature>
<feature type="transmembrane region" description="Helical" evidence="4">
    <location>
        <begin position="339"/>
        <end position="358"/>
    </location>
</feature>
<evidence type="ECO:0000259" key="5">
    <source>
        <dbReference type="PROSITE" id="PS50850"/>
    </source>
</evidence>
<evidence type="ECO:0000313" key="6">
    <source>
        <dbReference type="EMBL" id="OBU04962.1"/>
    </source>
</evidence>
<dbReference type="PANTHER" id="PTHR23534">
    <property type="entry name" value="MFS PERMEASE"/>
    <property type="match status" value="1"/>
</dbReference>
<organism evidence="6 7">
    <name type="scientific">Morganella psychrotolerans</name>
    <dbReference type="NCBI Taxonomy" id="368603"/>
    <lineage>
        <taxon>Bacteria</taxon>
        <taxon>Pseudomonadati</taxon>
        <taxon>Pseudomonadota</taxon>
        <taxon>Gammaproteobacteria</taxon>
        <taxon>Enterobacterales</taxon>
        <taxon>Morganellaceae</taxon>
        <taxon>Morganella</taxon>
    </lineage>
</organism>
<dbReference type="GO" id="GO:0022857">
    <property type="term" value="F:transmembrane transporter activity"/>
    <property type="evidence" value="ECO:0007669"/>
    <property type="project" value="InterPro"/>
</dbReference>
<evidence type="ECO:0000256" key="2">
    <source>
        <dbReference type="ARBA" id="ARBA00022989"/>
    </source>
</evidence>
<keyword evidence="2 4" id="KW-1133">Transmembrane helix</keyword>
<evidence type="ECO:0000256" key="3">
    <source>
        <dbReference type="ARBA" id="ARBA00023136"/>
    </source>
</evidence>
<evidence type="ECO:0000256" key="4">
    <source>
        <dbReference type="SAM" id="Phobius"/>
    </source>
</evidence>
<feature type="transmembrane region" description="Helical" evidence="4">
    <location>
        <begin position="299"/>
        <end position="318"/>
    </location>
</feature>
<dbReference type="STRING" id="368603.AYY16_03725"/>
<feature type="transmembrane region" description="Helical" evidence="4">
    <location>
        <begin position="364"/>
        <end position="382"/>
    </location>
</feature>
<dbReference type="AlphaFoldDB" id="A0A1B8H7A5"/>
<comment type="caution">
    <text evidence="6">The sequence shown here is derived from an EMBL/GenBank/DDBJ whole genome shotgun (WGS) entry which is preliminary data.</text>
</comment>
<feature type="transmembrane region" description="Helical" evidence="4">
    <location>
        <begin position="242"/>
        <end position="262"/>
    </location>
</feature>
<sequence>MPRSVFWLAAALALFTTGNALVLSVAVLIGSQLADDPAYATVPLLAQYIGLIFASVPMAHFMMRAGRRPGFILGNIGGLIGALLAIAGIYAQSMTLFSVGTFFTGIAIGTAQQYRFAALEEAPAALRAKAIGLVMSGGIVAVLIGPTLAMSTRTLVAAYPFAGTFWALSIIYVLAFALLLYLPLKPQHALRVTDAPPNRPYRQLYSQPLLMLIAVVSAVGYALVVYMIGAFPLAMKAQGFEFPAIAFVFQCHILGMFAPSFFTGHLISRFGVTLFVRLGAVCLLITNLISLAGNSYAHFLIAMTTLGLAWNFILISTTQLLPRTYRGNERAKIQGATDFLIFSFGALGSLLGGVAFYYAGWYYVNAIGLAVGCSIVLVMIVLRRSMNEIPAKAAGL</sequence>
<dbReference type="InterPro" id="IPR011701">
    <property type="entry name" value="MFS"/>
</dbReference>
<reference evidence="6 7" key="1">
    <citation type="submission" date="2016-06" db="EMBL/GenBank/DDBJ databases">
        <authorList>
            <person name="Kjaerup R.B."/>
            <person name="Dalgaard T.S."/>
            <person name="Juul-Madsen H.R."/>
        </authorList>
    </citation>
    <scope>NUCLEOTIDE SEQUENCE [LARGE SCALE GENOMIC DNA]</scope>
    <source>
        <strain evidence="6 7">GCSL-Mp3</strain>
    </source>
</reference>
<protein>
    <submittedName>
        <fullName evidence="6">MFS transporter</fullName>
    </submittedName>
</protein>
<proteinExistence type="predicted"/>
<dbReference type="RefSeq" id="WP_067424982.1">
    <property type="nucleotide sequence ID" value="NZ_LZEX01000034.1"/>
</dbReference>
<dbReference type="InterPro" id="IPR020846">
    <property type="entry name" value="MFS_dom"/>
</dbReference>
<feature type="transmembrane region" description="Helical" evidence="4">
    <location>
        <begin position="96"/>
        <end position="118"/>
    </location>
</feature>
<evidence type="ECO:0000256" key="1">
    <source>
        <dbReference type="ARBA" id="ARBA00022692"/>
    </source>
</evidence>
<accession>A0A1B8H7A5</accession>
<feature type="domain" description="Major facilitator superfamily (MFS) profile" evidence="5">
    <location>
        <begin position="208"/>
        <end position="396"/>
    </location>
</feature>
<dbReference type="Gene3D" id="1.20.1250.20">
    <property type="entry name" value="MFS general substrate transporter like domains"/>
    <property type="match status" value="1"/>
</dbReference>
<dbReference type="Proteomes" id="UP000092247">
    <property type="component" value="Unassembled WGS sequence"/>
</dbReference>
<name>A0A1B8H7A5_9GAMM</name>
<dbReference type="InterPro" id="IPR036259">
    <property type="entry name" value="MFS_trans_sf"/>
</dbReference>
<gene>
    <name evidence="6" type="ORF">AYY17_08755</name>
</gene>
<feature type="transmembrane region" description="Helical" evidence="4">
    <location>
        <begin position="70"/>
        <end position="90"/>
    </location>
</feature>
<feature type="transmembrane region" description="Helical" evidence="4">
    <location>
        <begin position="161"/>
        <end position="182"/>
    </location>
</feature>
<dbReference type="EMBL" id="LZEX01000034">
    <property type="protein sequence ID" value="OBU04962.1"/>
    <property type="molecule type" value="Genomic_DNA"/>
</dbReference>
<keyword evidence="1 4" id="KW-0812">Transmembrane</keyword>
<feature type="transmembrane region" description="Helical" evidence="4">
    <location>
        <begin position="130"/>
        <end position="149"/>
    </location>
</feature>
<dbReference type="PROSITE" id="PS50850">
    <property type="entry name" value="MFS"/>
    <property type="match status" value="1"/>
</dbReference>
<keyword evidence="3 4" id="KW-0472">Membrane</keyword>
<evidence type="ECO:0000313" key="7">
    <source>
        <dbReference type="Proteomes" id="UP000092247"/>
    </source>
</evidence>
<dbReference type="SUPFAM" id="SSF103473">
    <property type="entry name" value="MFS general substrate transporter"/>
    <property type="match status" value="1"/>
</dbReference>
<dbReference type="Pfam" id="PF07690">
    <property type="entry name" value="MFS_1"/>
    <property type="match status" value="1"/>
</dbReference>